<dbReference type="AlphaFoldDB" id="R0HIH7"/>
<dbReference type="EMBL" id="KB870807">
    <property type="protein sequence ID" value="EOA29484.1"/>
    <property type="molecule type" value="Genomic_DNA"/>
</dbReference>
<dbReference type="PANTHER" id="PTHR13343:SF27">
    <property type="entry name" value="PYRIDOXAMINE 5'-PHOSPHATE OXIDASE FAMILY PROTEIN"/>
    <property type="match status" value="1"/>
</dbReference>
<reference evidence="3" key="1">
    <citation type="journal article" date="2013" name="Nat. Genet.">
        <title>The Capsella rubella genome and the genomic consequences of rapid mating system evolution.</title>
        <authorList>
            <person name="Slotte T."/>
            <person name="Hazzouri K.M."/>
            <person name="Agren J.A."/>
            <person name="Koenig D."/>
            <person name="Maumus F."/>
            <person name="Guo Y.L."/>
            <person name="Steige K."/>
            <person name="Platts A.E."/>
            <person name="Escobar J.S."/>
            <person name="Newman L.K."/>
            <person name="Wang W."/>
            <person name="Mandakova T."/>
            <person name="Vello E."/>
            <person name="Smith L.M."/>
            <person name="Henz S.R."/>
            <person name="Steffen J."/>
            <person name="Takuno S."/>
            <person name="Brandvain Y."/>
            <person name="Coop G."/>
            <person name="Andolfatto P."/>
            <person name="Hu T.T."/>
            <person name="Blanchette M."/>
            <person name="Clark R.M."/>
            <person name="Quesneville H."/>
            <person name="Nordborg M."/>
            <person name="Gaut B.S."/>
            <person name="Lysak M.A."/>
            <person name="Jenkins J."/>
            <person name="Grimwood J."/>
            <person name="Chapman J."/>
            <person name="Prochnik S."/>
            <person name="Shu S."/>
            <person name="Rokhsar D."/>
            <person name="Schmutz J."/>
            <person name="Weigel D."/>
            <person name="Wright S.I."/>
        </authorList>
    </citation>
    <scope>NUCLEOTIDE SEQUENCE [LARGE SCALE GENOMIC DNA]</scope>
    <source>
        <strain evidence="3">cv. Monte Gargano</strain>
    </source>
</reference>
<feature type="non-terminal residue" evidence="2">
    <location>
        <position position="242"/>
    </location>
</feature>
<dbReference type="STRING" id="81985.R0HIH7"/>
<dbReference type="PANTHER" id="PTHR13343">
    <property type="entry name" value="CREG1 PROTEIN"/>
    <property type="match status" value="1"/>
</dbReference>
<dbReference type="SUPFAM" id="SSF50475">
    <property type="entry name" value="FMN-binding split barrel"/>
    <property type="match status" value="1"/>
</dbReference>
<accession>R0HIH7</accession>
<feature type="domain" description="CREG-like beta-barrel" evidence="1">
    <location>
        <begin position="149"/>
        <end position="239"/>
    </location>
</feature>
<proteinExistence type="predicted"/>
<dbReference type="KEGG" id="crb:17892799"/>
<sequence length="242" mass="26266">MEALFTSTHIPNLQTRPLLKSSLPTSSQSSSCWLCSSLPKKQFSKLRISNGSSHGLRVQALLRNETPSEGEDNMAESSGFDFFSGGVFSLSQENLGSNLIGESCVIDVDALTHHQGGGGNRAGLFRTPISGGVQNATSANALPRPALAVRNLLEQARFAHLCTVMSKMHHRREGYPFGSLVDFAPDRMGHPIFLFSPLAIHTRNLLAEPRCSLVVQMPGWSGLSKARVTLFGDVYPLSEDEQ</sequence>
<organism evidence="2 3">
    <name type="scientific">Capsella rubella</name>
    <dbReference type="NCBI Taxonomy" id="81985"/>
    <lineage>
        <taxon>Eukaryota</taxon>
        <taxon>Viridiplantae</taxon>
        <taxon>Streptophyta</taxon>
        <taxon>Embryophyta</taxon>
        <taxon>Tracheophyta</taxon>
        <taxon>Spermatophyta</taxon>
        <taxon>Magnoliopsida</taxon>
        <taxon>eudicotyledons</taxon>
        <taxon>Gunneridae</taxon>
        <taxon>Pentapetalae</taxon>
        <taxon>rosids</taxon>
        <taxon>malvids</taxon>
        <taxon>Brassicales</taxon>
        <taxon>Brassicaceae</taxon>
        <taxon>Camelineae</taxon>
        <taxon>Capsella</taxon>
    </lineage>
</organism>
<dbReference type="Pfam" id="PF13883">
    <property type="entry name" value="CREG_beta-barrel"/>
    <property type="match status" value="1"/>
</dbReference>
<evidence type="ECO:0000313" key="3">
    <source>
        <dbReference type="Proteomes" id="UP000029121"/>
    </source>
</evidence>
<name>R0HIH7_9BRAS</name>
<dbReference type="InterPro" id="IPR055343">
    <property type="entry name" value="CREG_beta-barrel"/>
</dbReference>
<gene>
    <name evidence="2" type="ORF">CARUB_v100141620mg</name>
</gene>
<dbReference type="InterPro" id="IPR012349">
    <property type="entry name" value="Split_barrel_FMN-bd"/>
</dbReference>
<evidence type="ECO:0000313" key="2">
    <source>
        <dbReference type="EMBL" id="EOA29484.1"/>
    </source>
</evidence>
<dbReference type="Proteomes" id="UP000029121">
    <property type="component" value="Unassembled WGS sequence"/>
</dbReference>
<dbReference type="eggNOG" id="ENOG502QQRH">
    <property type="taxonomic scope" value="Eukaryota"/>
</dbReference>
<keyword evidence="3" id="KW-1185">Reference proteome</keyword>
<protein>
    <recommendedName>
        <fullName evidence="1">CREG-like beta-barrel domain-containing protein</fullName>
    </recommendedName>
</protein>
<dbReference type="Gene3D" id="2.30.110.10">
    <property type="entry name" value="Electron Transport, Fmn-binding Protein, Chain A"/>
    <property type="match status" value="1"/>
</dbReference>
<dbReference type="OrthoDB" id="2138282at2759"/>
<evidence type="ECO:0000259" key="1">
    <source>
        <dbReference type="Pfam" id="PF13883"/>
    </source>
</evidence>
<dbReference type="GO" id="GO:0005737">
    <property type="term" value="C:cytoplasm"/>
    <property type="evidence" value="ECO:0007669"/>
    <property type="project" value="UniProtKB-ARBA"/>
</dbReference>